<keyword evidence="4" id="KW-1015">Disulfide bond</keyword>
<feature type="domain" description="Carboxylesterase type B" evidence="7">
    <location>
        <begin position="6"/>
        <end position="365"/>
    </location>
</feature>
<dbReference type="Gene3D" id="3.40.50.1820">
    <property type="entry name" value="alpha/beta hydrolase"/>
    <property type="match status" value="1"/>
</dbReference>
<evidence type="ECO:0000256" key="5">
    <source>
        <dbReference type="ARBA" id="ARBA00023180"/>
    </source>
</evidence>
<protein>
    <recommendedName>
        <fullName evidence="6">Carboxylic ester hydrolase</fullName>
        <ecNumber evidence="6">3.1.1.-</ecNumber>
    </recommendedName>
</protein>
<evidence type="ECO:0000256" key="2">
    <source>
        <dbReference type="ARBA" id="ARBA00022487"/>
    </source>
</evidence>
<dbReference type="PANTHER" id="PTHR43142">
    <property type="entry name" value="CARBOXYLIC ESTER HYDROLASE"/>
    <property type="match status" value="1"/>
</dbReference>
<gene>
    <name evidence="8" type="ORF">CINC_LOCUS5742</name>
</gene>
<dbReference type="SUPFAM" id="SSF53474">
    <property type="entry name" value="alpha/beta-Hydrolases"/>
    <property type="match status" value="1"/>
</dbReference>
<dbReference type="Proteomes" id="UP001154114">
    <property type="component" value="Chromosome 2"/>
</dbReference>
<dbReference type="InterPro" id="IPR029058">
    <property type="entry name" value="AB_hydrolase_fold"/>
</dbReference>
<dbReference type="AlphaFoldDB" id="A0A9P0BUY5"/>
<comment type="similarity">
    <text evidence="1 6">Belongs to the type-B carboxylesterase/lipase family.</text>
</comment>
<dbReference type="PROSITE" id="PS00122">
    <property type="entry name" value="CARBOXYLESTERASE_B_1"/>
    <property type="match status" value="1"/>
</dbReference>
<keyword evidence="2" id="KW-0719">Serine esterase</keyword>
<keyword evidence="9" id="KW-1185">Reference proteome</keyword>
<evidence type="ECO:0000313" key="8">
    <source>
        <dbReference type="EMBL" id="CAH0592566.1"/>
    </source>
</evidence>
<reference evidence="8" key="1">
    <citation type="submission" date="2021-12" db="EMBL/GenBank/DDBJ databases">
        <authorList>
            <person name="King R."/>
        </authorList>
    </citation>
    <scope>NUCLEOTIDE SEQUENCE</scope>
</reference>
<evidence type="ECO:0000256" key="1">
    <source>
        <dbReference type="ARBA" id="ARBA00005964"/>
    </source>
</evidence>
<dbReference type="GO" id="GO:0052689">
    <property type="term" value="F:carboxylic ester hydrolase activity"/>
    <property type="evidence" value="ECO:0007669"/>
    <property type="project" value="UniProtKB-KW"/>
</dbReference>
<evidence type="ECO:0000256" key="4">
    <source>
        <dbReference type="ARBA" id="ARBA00023157"/>
    </source>
</evidence>
<sequence length="384" mass="43422">MCLDVPEVPGNQGLKDQQLALKWIKNNIEAFGGNPDLITIFGESAGGASVDLQLIFSQEMLFHQVIMQSGTALGAWAVLAPNPSLPLKISEHLGFKTTNTKEALSFLTSVHTNKVIAASTELGVTYAPCVENDFDNVEKFIHDYPINIKKPNLGNLPTLLGANKDEGLAMFATQTAEQISQYTDIFRNLLIANFNFNTEELNEMEPLVRNFYIGDKIVSEHVVDKLIEVNSDLFFNYPTTRTLQKYIDNGLKKVYYYLFSYDGERNFVKDRLNITAPGAAHADEIGYFFDISYMDKTPVAEDQLMIDRITTLWANFAKYGNPTPQTTELLPVLWPAATKDEQYYLNIDADLTVGKRYFNSRVAFWDLFYELNEKAQFGYADRTK</sequence>
<evidence type="ECO:0000256" key="6">
    <source>
        <dbReference type="RuleBase" id="RU361235"/>
    </source>
</evidence>
<organism evidence="8 9">
    <name type="scientific">Chrysodeixis includens</name>
    <name type="common">Soybean looper</name>
    <name type="synonym">Pseudoplusia includens</name>
    <dbReference type="NCBI Taxonomy" id="689277"/>
    <lineage>
        <taxon>Eukaryota</taxon>
        <taxon>Metazoa</taxon>
        <taxon>Ecdysozoa</taxon>
        <taxon>Arthropoda</taxon>
        <taxon>Hexapoda</taxon>
        <taxon>Insecta</taxon>
        <taxon>Pterygota</taxon>
        <taxon>Neoptera</taxon>
        <taxon>Endopterygota</taxon>
        <taxon>Lepidoptera</taxon>
        <taxon>Glossata</taxon>
        <taxon>Ditrysia</taxon>
        <taxon>Noctuoidea</taxon>
        <taxon>Noctuidae</taxon>
        <taxon>Plusiinae</taxon>
        <taxon>Chrysodeixis</taxon>
    </lineage>
</organism>
<accession>A0A9P0BUY5</accession>
<keyword evidence="3 6" id="KW-0378">Hydrolase</keyword>
<dbReference type="InterPro" id="IPR002018">
    <property type="entry name" value="CarbesteraseB"/>
</dbReference>
<dbReference type="PANTHER" id="PTHR43142:SF1">
    <property type="entry name" value="CARBOXYLIC ESTER HYDROLASE"/>
    <property type="match status" value="1"/>
</dbReference>
<proteinExistence type="inferred from homology"/>
<evidence type="ECO:0000256" key="3">
    <source>
        <dbReference type="ARBA" id="ARBA00022801"/>
    </source>
</evidence>
<dbReference type="EMBL" id="LR824005">
    <property type="protein sequence ID" value="CAH0592566.1"/>
    <property type="molecule type" value="Genomic_DNA"/>
</dbReference>
<dbReference type="EC" id="3.1.1.-" evidence="6"/>
<dbReference type="InterPro" id="IPR019826">
    <property type="entry name" value="Carboxylesterase_B_AS"/>
</dbReference>
<keyword evidence="5" id="KW-0325">Glycoprotein</keyword>
<evidence type="ECO:0000259" key="7">
    <source>
        <dbReference type="Pfam" id="PF00135"/>
    </source>
</evidence>
<evidence type="ECO:0000313" key="9">
    <source>
        <dbReference type="Proteomes" id="UP001154114"/>
    </source>
</evidence>
<name>A0A9P0BUY5_CHRIL</name>
<dbReference type="Pfam" id="PF00135">
    <property type="entry name" value="COesterase"/>
    <property type="match status" value="1"/>
</dbReference>